<keyword evidence="2" id="KW-1185">Reference proteome</keyword>
<reference evidence="1" key="1">
    <citation type="journal article" date="2020" name="Int. J. Syst. Evol. Microbiol.">
        <title>Aquipluma nitroreducens gen. nov. sp. nov., a novel facultatively anaerobic bacterium isolated from a freshwater lake.</title>
        <authorList>
            <person name="Watanabe M."/>
            <person name="Kojima H."/>
            <person name="Fukui M."/>
        </authorList>
    </citation>
    <scope>NUCLEOTIDE SEQUENCE</scope>
    <source>
        <strain evidence="1">MeG22</strain>
    </source>
</reference>
<dbReference type="EMBL" id="AP018694">
    <property type="protein sequence ID" value="BBE19339.1"/>
    <property type="molecule type" value="Genomic_DNA"/>
</dbReference>
<proteinExistence type="predicted"/>
<evidence type="ECO:0000313" key="2">
    <source>
        <dbReference type="Proteomes" id="UP001193389"/>
    </source>
</evidence>
<sequence>MARNTKKAFNNPKPIIFFDKLFFEETNNVIASIRGIINDETNKVSFK</sequence>
<dbReference type="Proteomes" id="UP001193389">
    <property type="component" value="Chromosome"/>
</dbReference>
<name>A0A5K7SCY7_9BACT</name>
<organism evidence="1 2">
    <name type="scientific">Aquipluma nitroreducens</name>
    <dbReference type="NCBI Taxonomy" id="2010828"/>
    <lineage>
        <taxon>Bacteria</taxon>
        <taxon>Pseudomonadati</taxon>
        <taxon>Bacteroidota</taxon>
        <taxon>Bacteroidia</taxon>
        <taxon>Marinilabiliales</taxon>
        <taxon>Prolixibacteraceae</taxon>
        <taxon>Aquipluma</taxon>
    </lineage>
</organism>
<accession>A0A5K7SCY7</accession>
<gene>
    <name evidence="1" type="ORF">AQPE_3524</name>
</gene>
<evidence type="ECO:0000313" key="1">
    <source>
        <dbReference type="EMBL" id="BBE19339.1"/>
    </source>
</evidence>
<dbReference type="AlphaFoldDB" id="A0A5K7SCY7"/>
<protein>
    <submittedName>
        <fullName evidence="1">Uncharacterized protein</fullName>
    </submittedName>
</protein>
<dbReference type="KEGG" id="anf:AQPE_3524"/>